<feature type="transmembrane region" description="Helical" evidence="6">
    <location>
        <begin position="12"/>
        <end position="42"/>
    </location>
</feature>
<dbReference type="AlphaFoldDB" id="A0A2V1HSL7"/>
<gene>
    <name evidence="8" type="ORF">DDQ50_03620</name>
</gene>
<reference evidence="8 9" key="1">
    <citation type="submission" date="2018-05" db="EMBL/GenBank/DDBJ databases">
        <title>Amnibacterium sp. M8JJ-5, whole genome shotgun sequence.</title>
        <authorList>
            <person name="Tuo L."/>
        </authorList>
    </citation>
    <scope>NUCLEOTIDE SEQUENCE [LARGE SCALE GENOMIC DNA]</scope>
    <source>
        <strain evidence="8 9">M8JJ-5</strain>
    </source>
</reference>
<dbReference type="PANTHER" id="PTHR31272:SF4">
    <property type="entry name" value="CYTOCHROME C-TYPE BIOGENESIS PROTEIN HI_1454-RELATED"/>
    <property type="match status" value="1"/>
</dbReference>
<evidence type="ECO:0000256" key="6">
    <source>
        <dbReference type="SAM" id="Phobius"/>
    </source>
</evidence>
<feature type="domain" description="Cytochrome C biogenesis protein transmembrane" evidence="7">
    <location>
        <begin position="15"/>
        <end position="229"/>
    </location>
</feature>
<keyword evidence="4 6" id="KW-1133">Transmembrane helix</keyword>
<evidence type="ECO:0000313" key="9">
    <source>
        <dbReference type="Proteomes" id="UP000244893"/>
    </source>
</evidence>
<keyword evidence="9" id="KW-1185">Reference proteome</keyword>
<organism evidence="8 9">
    <name type="scientific">Amnibacterium flavum</name>
    <dbReference type="NCBI Taxonomy" id="2173173"/>
    <lineage>
        <taxon>Bacteria</taxon>
        <taxon>Bacillati</taxon>
        <taxon>Actinomycetota</taxon>
        <taxon>Actinomycetes</taxon>
        <taxon>Micrococcales</taxon>
        <taxon>Microbacteriaceae</taxon>
        <taxon>Amnibacterium</taxon>
    </lineage>
</organism>
<feature type="transmembrane region" description="Helical" evidence="6">
    <location>
        <begin position="178"/>
        <end position="199"/>
    </location>
</feature>
<evidence type="ECO:0000256" key="1">
    <source>
        <dbReference type="ARBA" id="ARBA00004141"/>
    </source>
</evidence>
<dbReference type="Gene3D" id="1.20.140.150">
    <property type="match status" value="1"/>
</dbReference>
<dbReference type="GO" id="GO:0016020">
    <property type="term" value="C:membrane"/>
    <property type="evidence" value="ECO:0007669"/>
    <property type="project" value="UniProtKB-SubCell"/>
</dbReference>
<sequence length="250" mass="25797">MGGINDIVSGPLLLGLPVALLAGLVSFASPCVLPLVPGYLAYVSGFTDGVAPADRQARDRRRVVIGAALFVLGFAVVFVIFGIAFGAAGFWLVRWRDLITRVAGIVVIIMGIVFAGRLGVFQRTIKPGWRPLTGLIGAPVLGAVFAVGWTPCIGPTLATILSLSFGGGSPVQGAALGLAYAVGLGLPFVVVALGLAWAAGAVGWLRRHMRVINLIGGLLLIVIGVLMVAGVWNAWMLQLGAVMGSYVTAL</sequence>
<comment type="subcellular location">
    <subcellularLocation>
        <location evidence="1">Membrane</location>
        <topology evidence="1">Multi-pass membrane protein</topology>
    </subcellularLocation>
</comment>
<evidence type="ECO:0000256" key="3">
    <source>
        <dbReference type="ARBA" id="ARBA00022692"/>
    </source>
</evidence>
<feature type="transmembrane region" description="Helical" evidence="6">
    <location>
        <begin position="63"/>
        <end position="92"/>
    </location>
</feature>
<dbReference type="PANTHER" id="PTHR31272">
    <property type="entry name" value="CYTOCHROME C-TYPE BIOGENESIS PROTEIN HI_1454-RELATED"/>
    <property type="match status" value="1"/>
</dbReference>
<evidence type="ECO:0000256" key="2">
    <source>
        <dbReference type="ARBA" id="ARBA00006143"/>
    </source>
</evidence>
<protein>
    <submittedName>
        <fullName evidence="8">Cytochrome C biogenesis protein</fullName>
    </submittedName>
</protein>
<feature type="transmembrane region" description="Helical" evidence="6">
    <location>
        <begin position="98"/>
        <end position="120"/>
    </location>
</feature>
<dbReference type="RefSeq" id="WP_116755329.1">
    <property type="nucleotide sequence ID" value="NZ_JBHUEX010000001.1"/>
</dbReference>
<evidence type="ECO:0000313" key="8">
    <source>
        <dbReference type="EMBL" id="PVZ95595.1"/>
    </source>
</evidence>
<keyword evidence="5 6" id="KW-0472">Membrane</keyword>
<dbReference type="Pfam" id="PF02683">
    <property type="entry name" value="DsbD_TM"/>
    <property type="match status" value="1"/>
</dbReference>
<comment type="caution">
    <text evidence="8">The sequence shown here is derived from an EMBL/GenBank/DDBJ whole genome shotgun (WGS) entry which is preliminary data.</text>
</comment>
<proteinExistence type="inferred from homology"/>
<evidence type="ECO:0000256" key="4">
    <source>
        <dbReference type="ARBA" id="ARBA00022989"/>
    </source>
</evidence>
<feature type="transmembrane region" description="Helical" evidence="6">
    <location>
        <begin position="132"/>
        <end position="158"/>
    </location>
</feature>
<keyword evidence="3 6" id="KW-0812">Transmembrane</keyword>
<dbReference type="EMBL" id="QEOP01000001">
    <property type="protein sequence ID" value="PVZ95595.1"/>
    <property type="molecule type" value="Genomic_DNA"/>
</dbReference>
<feature type="transmembrane region" description="Helical" evidence="6">
    <location>
        <begin position="211"/>
        <end position="235"/>
    </location>
</feature>
<dbReference type="GO" id="GO:0017004">
    <property type="term" value="P:cytochrome complex assembly"/>
    <property type="evidence" value="ECO:0007669"/>
    <property type="project" value="InterPro"/>
</dbReference>
<evidence type="ECO:0000259" key="7">
    <source>
        <dbReference type="Pfam" id="PF02683"/>
    </source>
</evidence>
<dbReference type="OrthoDB" id="9803065at2"/>
<comment type="similarity">
    <text evidence="2">Belongs to the DsbD family.</text>
</comment>
<evidence type="ECO:0000256" key="5">
    <source>
        <dbReference type="ARBA" id="ARBA00023136"/>
    </source>
</evidence>
<dbReference type="InterPro" id="IPR003834">
    <property type="entry name" value="Cyt_c_assmbl_TM_dom"/>
</dbReference>
<dbReference type="InterPro" id="IPR051790">
    <property type="entry name" value="Cytochrome_c-biogenesis_DsbD"/>
</dbReference>
<accession>A0A2V1HSL7</accession>
<dbReference type="Proteomes" id="UP000244893">
    <property type="component" value="Unassembled WGS sequence"/>
</dbReference>
<name>A0A2V1HSL7_9MICO</name>